<keyword evidence="2" id="KW-1185">Reference proteome</keyword>
<accession>A0A392TXR3</accession>
<feature type="non-terminal residue" evidence="1">
    <location>
        <position position="56"/>
    </location>
</feature>
<evidence type="ECO:0000313" key="1">
    <source>
        <dbReference type="EMBL" id="MCI65912.1"/>
    </source>
</evidence>
<dbReference type="AlphaFoldDB" id="A0A392TXR3"/>
<proteinExistence type="predicted"/>
<protein>
    <submittedName>
        <fullName evidence="1">Uncharacterized protein</fullName>
    </submittedName>
</protein>
<comment type="caution">
    <text evidence="1">The sequence shown here is derived from an EMBL/GenBank/DDBJ whole genome shotgun (WGS) entry which is preliminary data.</text>
</comment>
<organism evidence="1 2">
    <name type="scientific">Trifolium medium</name>
    <dbReference type="NCBI Taxonomy" id="97028"/>
    <lineage>
        <taxon>Eukaryota</taxon>
        <taxon>Viridiplantae</taxon>
        <taxon>Streptophyta</taxon>
        <taxon>Embryophyta</taxon>
        <taxon>Tracheophyta</taxon>
        <taxon>Spermatophyta</taxon>
        <taxon>Magnoliopsida</taxon>
        <taxon>eudicotyledons</taxon>
        <taxon>Gunneridae</taxon>
        <taxon>Pentapetalae</taxon>
        <taxon>rosids</taxon>
        <taxon>fabids</taxon>
        <taxon>Fabales</taxon>
        <taxon>Fabaceae</taxon>
        <taxon>Papilionoideae</taxon>
        <taxon>50 kb inversion clade</taxon>
        <taxon>NPAAA clade</taxon>
        <taxon>Hologalegina</taxon>
        <taxon>IRL clade</taxon>
        <taxon>Trifolieae</taxon>
        <taxon>Trifolium</taxon>
    </lineage>
</organism>
<dbReference type="Proteomes" id="UP000265520">
    <property type="component" value="Unassembled WGS sequence"/>
</dbReference>
<reference evidence="1 2" key="1">
    <citation type="journal article" date="2018" name="Front. Plant Sci.">
        <title>Red Clover (Trifolium pratense) and Zigzag Clover (T. medium) - A Picture of Genomic Similarities and Differences.</title>
        <authorList>
            <person name="Dluhosova J."/>
            <person name="Istvanek J."/>
            <person name="Nedelnik J."/>
            <person name="Repkova J."/>
        </authorList>
    </citation>
    <scope>NUCLEOTIDE SEQUENCE [LARGE SCALE GENOMIC DNA]</scope>
    <source>
        <strain evidence="2">cv. 10/8</strain>
        <tissue evidence="1">Leaf</tissue>
    </source>
</reference>
<sequence length="56" mass="6300">MERDNENVEVDDETPESKRAKTTTADCWKIVINLALVLMAFTQQSAMVVERCLGQA</sequence>
<evidence type="ECO:0000313" key="2">
    <source>
        <dbReference type="Proteomes" id="UP000265520"/>
    </source>
</evidence>
<name>A0A392TXR3_9FABA</name>
<dbReference type="EMBL" id="LXQA010685103">
    <property type="protein sequence ID" value="MCI65912.1"/>
    <property type="molecule type" value="Genomic_DNA"/>
</dbReference>